<feature type="domain" description="HTH cro/C1-type" evidence="2">
    <location>
        <begin position="16"/>
        <end position="70"/>
    </location>
</feature>
<dbReference type="Gene3D" id="1.10.260.40">
    <property type="entry name" value="lambda repressor-like DNA-binding domains"/>
    <property type="match status" value="1"/>
</dbReference>
<gene>
    <name evidence="3" type="ORF">SAMN05444484_11276</name>
</gene>
<dbReference type="SMART" id="SM00530">
    <property type="entry name" value="HTH_XRE"/>
    <property type="match status" value="1"/>
</dbReference>
<dbReference type="PROSITE" id="PS50943">
    <property type="entry name" value="HTH_CROC1"/>
    <property type="match status" value="1"/>
</dbReference>
<dbReference type="PANTHER" id="PTHR46797:SF1">
    <property type="entry name" value="METHYLPHOSPHONATE SYNTHASE"/>
    <property type="match status" value="1"/>
</dbReference>
<evidence type="ECO:0000313" key="3">
    <source>
        <dbReference type="EMBL" id="SHM89612.1"/>
    </source>
</evidence>
<name>A0A1M7MFC4_9FLAO</name>
<dbReference type="Proteomes" id="UP000184028">
    <property type="component" value="Unassembled WGS sequence"/>
</dbReference>
<dbReference type="EMBL" id="FRBT01000012">
    <property type="protein sequence ID" value="SHM89612.1"/>
    <property type="molecule type" value="Genomic_DNA"/>
</dbReference>
<proteinExistence type="predicted"/>
<dbReference type="GO" id="GO:0003677">
    <property type="term" value="F:DNA binding"/>
    <property type="evidence" value="ECO:0007669"/>
    <property type="project" value="UniProtKB-KW"/>
</dbReference>
<dbReference type="RefSeq" id="WP_073075529.1">
    <property type="nucleotide sequence ID" value="NZ_FRBT01000012.1"/>
</dbReference>
<dbReference type="GO" id="GO:0005829">
    <property type="term" value="C:cytosol"/>
    <property type="evidence" value="ECO:0007669"/>
    <property type="project" value="TreeGrafter"/>
</dbReference>
<evidence type="ECO:0000259" key="2">
    <source>
        <dbReference type="PROSITE" id="PS50943"/>
    </source>
</evidence>
<dbReference type="GO" id="GO:0003700">
    <property type="term" value="F:DNA-binding transcription factor activity"/>
    <property type="evidence" value="ECO:0007669"/>
    <property type="project" value="TreeGrafter"/>
</dbReference>
<dbReference type="Pfam" id="PF01381">
    <property type="entry name" value="HTH_3"/>
    <property type="match status" value="1"/>
</dbReference>
<organism evidence="3 4">
    <name type="scientific">Flavobacterium chilense</name>
    <dbReference type="NCBI Taxonomy" id="946677"/>
    <lineage>
        <taxon>Bacteria</taxon>
        <taxon>Pseudomonadati</taxon>
        <taxon>Bacteroidota</taxon>
        <taxon>Flavobacteriia</taxon>
        <taxon>Flavobacteriales</taxon>
        <taxon>Flavobacteriaceae</taxon>
        <taxon>Flavobacterium</taxon>
    </lineage>
</organism>
<dbReference type="STRING" id="946677.SAMN05444484_11276"/>
<accession>A0A1M7MFC4</accession>
<dbReference type="PANTHER" id="PTHR46797">
    <property type="entry name" value="HTH-TYPE TRANSCRIPTIONAL REGULATOR"/>
    <property type="match status" value="1"/>
</dbReference>
<dbReference type="InterPro" id="IPR001387">
    <property type="entry name" value="Cro/C1-type_HTH"/>
</dbReference>
<evidence type="ECO:0000313" key="4">
    <source>
        <dbReference type="Proteomes" id="UP000184028"/>
    </source>
</evidence>
<dbReference type="InterPro" id="IPR010982">
    <property type="entry name" value="Lambda_DNA-bd_dom_sf"/>
</dbReference>
<protein>
    <submittedName>
        <fullName evidence="3">Helix-turn-helix</fullName>
    </submittedName>
</protein>
<dbReference type="CDD" id="cd00093">
    <property type="entry name" value="HTH_XRE"/>
    <property type="match status" value="1"/>
</dbReference>
<evidence type="ECO:0000256" key="1">
    <source>
        <dbReference type="ARBA" id="ARBA00023125"/>
    </source>
</evidence>
<reference evidence="4" key="1">
    <citation type="submission" date="2016-11" db="EMBL/GenBank/DDBJ databases">
        <authorList>
            <person name="Varghese N."/>
            <person name="Submissions S."/>
        </authorList>
    </citation>
    <scope>NUCLEOTIDE SEQUENCE [LARGE SCALE GENOMIC DNA]</scope>
    <source>
        <strain evidence="4">DSM 24724</strain>
    </source>
</reference>
<sequence>MDKEKDKRLVQFGKHLRAVRKGLGFSQDYVATNSNLTKSNISEIENGNRNLAFTTFLELAKGLGIDPKRLLEYPIELNKE</sequence>
<keyword evidence="4" id="KW-1185">Reference proteome</keyword>
<dbReference type="AlphaFoldDB" id="A0A1M7MFC4"/>
<dbReference type="SUPFAM" id="SSF47413">
    <property type="entry name" value="lambda repressor-like DNA-binding domains"/>
    <property type="match status" value="1"/>
</dbReference>
<dbReference type="InterPro" id="IPR050807">
    <property type="entry name" value="TransReg_Diox_bact_type"/>
</dbReference>
<keyword evidence="1" id="KW-0238">DNA-binding</keyword>